<evidence type="ECO:0000313" key="2">
    <source>
        <dbReference type="Proteomes" id="UP000007014"/>
    </source>
</evidence>
<dbReference type="Gramene" id="CMR139CT">
    <property type="protein sequence ID" value="CMR139CT"/>
    <property type="gene ID" value="CMR139C"/>
</dbReference>
<sequence length="664" mass="72330">MRTTELPESAENEPLEWLETLMCRTLGEAFALAHGESDQGRAHALSTVHQTSVWESLVPIALKRITDGAQRVAANAEANTGLATSSGSGSSRTLAALEALSTLKRRQRQQHQAQHALENAVQRLYLTDSFASLETRLEQQVRALCRRLRGLDLYTDENGDGVVLTLSSTTMLIDIDARTAHTRVRYVDEHGTEVDDPYAERDIRECLLRGDMDGLANRLQVLLDLEELASEPSLRATMHPRTCLMTWNDALVAKTADAATLSLKACAQCNVPLASVRRTDGLSLIFDVKPLALFVPEWQNATLEQVSSTSVVRKAHLRFEPVVVSVDGTVTTCVRPVLLLETPLLITTSIWRRCHCPADDGTQRASVAPAPLQTSGCGVRRVSLWQLLLQRNEHHRLARQHASDEQNGPRAARPEAVAFEAVPPSPARLPAASGATPTSPHGVQFAFDESEPALWIHRIPLAEVDDVLRIAPLLRQQWVLLDLMESLLPSCVASISDRLREGAPCPAWPMGLPASAATAAAAPAVRSMVDERWADSEASSVQTRTHDIPWNGRWRARQEHRDDRAVLILDAERCPSAASSVSLFQAACEATSPGAEHADVGVTSPSPAPRRLEIVVCADGGLRVFQNGEDDPRLSKLVQTSRNIPLSIAVATTGAAIRANRIVS</sequence>
<accession>M1V6Q8</accession>
<gene>
    <name evidence="1" type="ORF">CYME_CMR139C</name>
</gene>
<dbReference type="HOGENOM" id="CLU_413553_0_0_1"/>
<dbReference type="OrthoDB" id="10528821at2759"/>
<dbReference type="GeneID" id="16996855"/>
<dbReference type="AlphaFoldDB" id="M1V6Q8"/>
<dbReference type="EMBL" id="AP006500">
    <property type="protein sequence ID" value="BAM82395.1"/>
    <property type="molecule type" value="Genomic_DNA"/>
</dbReference>
<keyword evidence="2" id="KW-1185">Reference proteome</keyword>
<name>M1V6Q8_CYAM1</name>
<organism evidence="1 2">
    <name type="scientific">Cyanidioschyzon merolae (strain NIES-3377 / 10D)</name>
    <name type="common">Unicellular red alga</name>
    <dbReference type="NCBI Taxonomy" id="280699"/>
    <lineage>
        <taxon>Eukaryota</taxon>
        <taxon>Rhodophyta</taxon>
        <taxon>Bangiophyceae</taxon>
        <taxon>Cyanidiales</taxon>
        <taxon>Cyanidiaceae</taxon>
        <taxon>Cyanidioschyzon</taxon>
    </lineage>
</organism>
<dbReference type="KEGG" id="cme:CYME_CMR139C"/>
<dbReference type="Proteomes" id="UP000007014">
    <property type="component" value="Chromosome 18"/>
</dbReference>
<protein>
    <submittedName>
        <fullName evidence="1">Uncharacterized protein</fullName>
    </submittedName>
</protein>
<proteinExistence type="predicted"/>
<dbReference type="RefSeq" id="XP_005538431.1">
    <property type="nucleotide sequence ID" value="XM_005538374.1"/>
</dbReference>
<reference evidence="1 2" key="1">
    <citation type="journal article" date="2004" name="Nature">
        <title>Genome sequence of the ultrasmall unicellular red alga Cyanidioschyzon merolae 10D.</title>
        <authorList>
            <person name="Matsuzaki M."/>
            <person name="Misumi O."/>
            <person name="Shin-i T."/>
            <person name="Maruyama S."/>
            <person name="Takahara M."/>
            <person name="Miyagishima S."/>
            <person name="Mori T."/>
            <person name="Nishida K."/>
            <person name="Yagisawa F."/>
            <person name="Nishida K."/>
            <person name="Yoshida Y."/>
            <person name="Nishimura Y."/>
            <person name="Nakao S."/>
            <person name="Kobayashi T."/>
            <person name="Momoyama Y."/>
            <person name="Higashiyama T."/>
            <person name="Minoda A."/>
            <person name="Sano M."/>
            <person name="Nomoto H."/>
            <person name="Oishi K."/>
            <person name="Hayashi H."/>
            <person name="Ohta F."/>
            <person name="Nishizaka S."/>
            <person name="Haga S."/>
            <person name="Miura S."/>
            <person name="Morishita T."/>
            <person name="Kabeya Y."/>
            <person name="Terasawa K."/>
            <person name="Suzuki Y."/>
            <person name="Ishii Y."/>
            <person name="Asakawa S."/>
            <person name="Takano H."/>
            <person name="Ohta N."/>
            <person name="Kuroiwa H."/>
            <person name="Tanaka K."/>
            <person name="Shimizu N."/>
            <person name="Sugano S."/>
            <person name="Sato N."/>
            <person name="Nozaki H."/>
            <person name="Ogasawara N."/>
            <person name="Kohara Y."/>
            <person name="Kuroiwa T."/>
        </authorList>
    </citation>
    <scope>NUCLEOTIDE SEQUENCE [LARGE SCALE GENOMIC DNA]</scope>
    <source>
        <strain evidence="1 2">10D</strain>
    </source>
</reference>
<reference evidence="1 2" key="2">
    <citation type="journal article" date="2007" name="BMC Biol.">
        <title>A 100%-complete sequence reveals unusually simple genomic features in the hot-spring red alga Cyanidioschyzon merolae.</title>
        <authorList>
            <person name="Nozaki H."/>
            <person name="Takano H."/>
            <person name="Misumi O."/>
            <person name="Terasawa K."/>
            <person name="Matsuzaki M."/>
            <person name="Maruyama S."/>
            <person name="Nishida K."/>
            <person name="Yagisawa F."/>
            <person name="Yoshida Y."/>
            <person name="Fujiwara T."/>
            <person name="Takio S."/>
            <person name="Tamura K."/>
            <person name="Chung S.J."/>
            <person name="Nakamura S."/>
            <person name="Kuroiwa H."/>
            <person name="Tanaka K."/>
            <person name="Sato N."/>
            <person name="Kuroiwa T."/>
        </authorList>
    </citation>
    <scope>NUCLEOTIDE SEQUENCE [LARGE SCALE GENOMIC DNA]</scope>
    <source>
        <strain evidence="1 2">10D</strain>
    </source>
</reference>
<evidence type="ECO:0000313" key="1">
    <source>
        <dbReference type="EMBL" id="BAM82395.1"/>
    </source>
</evidence>